<dbReference type="PANTHER" id="PTHR21681">
    <property type="entry name" value="EUKARYOTIC TRANSLATION INITIATION FACTOR 3 SUBUNIT J"/>
    <property type="match status" value="1"/>
</dbReference>
<evidence type="ECO:0000313" key="6">
    <source>
        <dbReference type="EMBL" id="KAJ3171893.1"/>
    </source>
</evidence>
<comment type="caution">
    <text evidence="6">The sequence shown here is derived from an EMBL/GenBank/DDBJ whole genome shotgun (WGS) entry which is preliminary data.</text>
</comment>
<sequence length="238" mass="26281">MSDWENEDHEIAAPVAAAVVTKGAWDDEDVEEEEVKSSWEDSDDAAEKPAAPAKPAAPPKKKQTLAQKLKQKEEEERLAAEKAAEEAENDKYADETPEERKERLAQAVIDSDMQNARNLFGVSGGGSSKLETLNPTTRPEFDEYVSECLSTFSKFESKTQYSYFVEALVRGLLVAVNVDETRRISSSISAIINEKQKAAKAAVSGKKKPKKAMLGKVSGGIDTANYDDYENFDDDEFM</sequence>
<dbReference type="AlphaFoldDB" id="A0AAD5TD75"/>
<keyword evidence="3 4" id="KW-0648">Protein biosynthesis</keyword>
<protein>
    <recommendedName>
        <fullName evidence="4">Eukaryotic translation initiation factor 3 subunit J</fullName>
        <shortName evidence="4">eIF3j</shortName>
    </recommendedName>
    <alternativeName>
        <fullName evidence="4">Eukaryotic translation initiation factor 3 30 kDa subunit homolog</fullName>
        <shortName evidence="4">eIF-3 30 kDa subunit homolog</shortName>
    </alternativeName>
</protein>
<dbReference type="GO" id="GO:0016282">
    <property type="term" value="C:eukaryotic 43S preinitiation complex"/>
    <property type="evidence" value="ECO:0007669"/>
    <property type="project" value="UniProtKB-UniRule"/>
</dbReference>
<reference evidence="6" key="1">
    <citation type="submission" date="2020-05" db="EMBL/GenBank/DDBJ databases">
        <title>Phylogenomic resolution of chytrid fungi.</title>
        <authorList>
            <person name="Stajich J.E."/>
            <person name="Amses K."/>
            <person name="Simmons R."/>
            <person name="Seto K."/>
            <person name="Myers J."/>
            <person name="Bonds A."/>
            <person name="Quandt C.A."/>
            <person name="Barry K."/>
            <person name="Liu P."/>
            <person name="Grigoriev I."/>
            <person name="Longcore J.E."/>
            <person name="James T.Y."/>
        </authorList>
    </citation>
    <scope>NUCLEOTIDE SEQUENCE</scope>
    <source>
        <strain evidence="6">JEL0379</strain>
    </source>
</reference>
<feature type="compositionally biased region" description="Basic and acidic residues" evidence="5">
    <location>
        <begin position="70"/>
        <end position="102"/>
    </location>
</feature>
<gene>
    <name evidence="6" type="primary">EIF3J</name>
    <name evidence="4" type="synonym">HCR1</name>
    <name evidence="6" type="ORF">HDU87_008211</name>
</gene>
<keyword evidence="2 4" id="KW-0396">Initiation factor</keyword>
<evidence type="ECO:0000256" key="4">
    <source>
        <dbReference type="HAMAP-Rule" id="MF_03009"/>
    </source>
</evidence>
<comment type="subunit">
    <text evidence="4">Component of the eukaryotic translation initiation factor 3 (eIF-3) complex.</text>
</comment>
<feature type="compositionally biased region" description="Acidic residues" evidence="5">
    <location>
        <begin position="26"/>
        <end position="44"/>
    </location>
</feature>
<evidence type="ECO:0000256" key="5">
    <source>
        <dbReference type="SAM" id="MobiDB-lite"/>
    </source>
</evidence>
<dbReference type="GO" id="GO:0001732">
    <property type="term" value="P:formation of cytoplasmic translation initiation complex"/>
    <property type="evidence" value="ECO:0007669"/>
    <property type="project" value="UniProtKB-UniRule"/>
</dbReference>
<dbReference type="PANTHER" id="PTHR21681:SF0">
    <property type="entry name" value="EUKARYOTIC TRANSLATION INITIATION FACTOR 3 SUBUNIT J"/>
    <property type="match status" value="1"/>
</dbReference>
<keyword evidence="7" id="KW-1185">Reference proteome</keyword>
<dbReference type="GO" id="GO:0033290">
    <property type="term" value="C:eukaryotic 48S preinitiation complex"/>
    <property type="evidence" value="ECO:0007669"/>
    <property type="project" value="UniProtKB-UniRule"/>
</dbReference>
<evidence type="ECO:0000256" key="3">
    <source>
        <dbReference type="ARBA" id="ARBA00022917"/>
    </source>
</evidence>
<dbReference type="EMBL" id="JADGJQ010000082">
    <property type="protein sequence ID" value="KAJ3171893.1"/>
    <property type="molecule type" value="Genomic_DNA"/>
</dbReference>
<comment type="subcellular location">
    <subcellularLocation>
        <location evidence="4">Cytoplasm</location>
    </subcellularLocation>
</comment>
<dbReference type="Pfam" id="PF08597">
    <property type="entry name" value="eIF3_subunit"/>
    <property type="match status" value="1"/>
</dbReference>
<organism evidence="6 7">
    <name type="scientific">Geranomyces variabilis</name>
    <dbReference type="NCBI Taxonomy" id="109894"/>
    <lineage>
        <taxon>Eukaryota</taxon>
        <taxon>Fungi</taxon>
        <taxon>Fungi incertae sedis</taxon>
        <taxon>Chytridiomycota</taxon>
        <taxon>Chytridiomycota incertae sedis</taxon>
        <taxon>Chytridiomycetes</taxon>
        <taxon>Spizellomycetales</taxon>
        <taxon>Powellomycetaceae</taxon>
        <taxon>Geranomyces</taxon>
    </lineage>
</organism>
<name>A0AAD5TD75_9FUNG</name>
<dbReference type="Proteomes" id="UP001212152">
    <property type="component" value="Unassembled WGS sequence"/>
</dbReference>
<dbReference type="GO" id="GO:0005852">
    <property type="term" value="C:eukaryotic translation initiation factor 3 complex"/>
    <property type="evidence" value="ECO:0007669"/>
    <property type="project" value="UniProtKB-UniRule"/>
</dbReference>
<comment type="function">
    <text evidence="4">Component of the eukaryotic translation initiation factor 3 (eIF-3) complex, which is involved in protein synthesis of a specialized repertoire of mRNAs and, together with other initiation factors, stimulates binding of mRNA and methionyl-tRNAi to the 40S ribosome. The eIF-3 complex specifically targets and initiates translation of a subset of mRNAs involved in cell proliferation.</text>
</comment>
<dbReference type="Gene3D" id="1.10.246.60">
    <property type="entry name" value="Eukaryotic translation initiation factor 3 like domains"/>
    <property type="match status" value="1"/>
</dbReference>
<evidence type="ECO:0000256" key="1">
    <source>
        <dbReference type="ARBA" id="ARBA00022490"/>
    </source>
</evidence>
<comment type="similarity">
    <text evidence="4">Belongs to the eIF-3 subunit J family.</text>
</comment>
<keyword evidence="1 4" id="KW-0963">Cytoplasm</keyword>
<proteinExistence type="inferred from homology"/>
<dbReference type="InterPro" id="IPR023194">
    <property type="entry name" value="eIF3-like_dom_sf"/>
</dbReference>
<evidence type="ECO:0000313" key="7">
    <source>
        <dbReference type="Proteomes" id="UP001212152"/>
    </source>
</evidence>
<evidence type="ECO:0000256" key="2">
    <source>
        <dbReference type="ARBA" id="ARBA00022540"/>
    </source>
</evidence>
<feature type="region of interest" description="Disordered" evidence="5">
    <location>
        <begin position="1"/>
        <end position="102"/>
    </location>
</feature>
<dbReference type="GO" id="GO:0003743">
    <property type="term" value="F:translation initiation factor activity"/>
    <property type="evidence" value="ECO:0007669"/>
    <property type="project" value="UniProtKB-UniRule"/>
</dbReference>
<dbReference type="HAMAP" id="MF_03009">
    <property type="entry name" value="eIF3j"/>
    <property type="match status" value="1"/>
</dbReference>
<accession>A0AAD5TD75</accession>
<dbReference type="InterPro" id="IPR013906">
    <property type="entry name" value="eIF3j"/>
</dbReference>